<dbReference type="AlphaFoldDB" id="A0A450ZZF5"/>
<dbReference type="PANTHER" id="PTHR30595">
    <property type="entry name" value="GLPR-RELATED TRANSCRIPTIONAL REPRESSOR"/>
    <property type="match status" value="1"/>
</dbReference>
<name>A0A450ZZF5_9GAMM</name>
<keyword evidence="1" id="KW-0067">ATP-binding</keyword>
<dbReference type="Gene3D" id="3.30.565.60">
    <property type="match status" value="1"/>
</dbReference>
<keyword evidence="1" id="KW-0547">Nucleotide-binding</keyword>
<sequence length="94" mass="10674">MIIWFISAPIRVFVLDNRVEIISPGHLPNNLTVENIKAGNSNSRNPTLASFANRILPYRGYGSGILRALKAFPEIDFIDDRDGNLFKTIFKRQQ</sequence>
<evidence type="ECO:0000313" key="1">
    <source>
        <dbReference type="EMBL" id="VFK59161.1"/>
    </source>
</evidence>
<gene>
    <name evidence="2" type="ORF">BECKTUN1418E_GA0071001_11586</name>
    <name evidence="1" type="ORF">BECKTUN1418F_GA0071002_11656</name>
</gene>
<organism evidence="1">
    <name type="scientific">Candidatus Kentrum sp. TUN</name>
    <dbReference type="NCBI Taxonomy" id="2126343"/>
    <lineage>
        <taxon>Bacteria</taxon>
        <taxon>Pseudomonadati</taxon>
        <taxon>Pseudomonadota</taxon>
        <taxon>Gammaproteobacteria</taxon>
        <taxon>Candidatus Kentrum</taxon>
    </lineage>
</organism>
<dbReference type="EMBL" id="CAADFY010000165">
    <property type="protein sequence ID" value="VFK59161.1"/>
    <property type="molecule type" value="Genomic_DNA"/>
</dbReference>
<keyword evidence="1" id="KW-0347">Helicase</keyword>
<dbReference type="InterPro" id="IPR038475">
    <property type="entry name" value="RecG_C_sf"/>
</dbReference>
<dbReference type="Pfam" id="PF13749">
    <property type="entry name" value="HATPase_c_4"/>
    <property type="match status" value="1"/>
</dbReference>
<evidence type="ECO:0000313" key="2">
    <source>
        <dbReference type="EMBL" id="VFK67730.1"/>
    </source>
</evidence>
<dbReference type="GO" id="GO:0004386">
    <property type="term" value="F:helicase activity"/>
    <property type="evidence" value="ECO:0007669"/>
    <property type="project" value="UniProtKB-KW"/>
</dbReference>
<protein>
    <submittedName>
        <fullName evidence="1">ATP-dependent DNA helicase recG C-terminal</fullName>
    </submittedName>
</protein>
<proteinExistence type="predicted"/>
<accession>A0A450ZZF5</accession>
<dbReference type="EMBL" id="CAADFV010000158">
    <property type="protein sequence ID" value="VFK67730.1"/>
    <property type="molecule type" value="Genomic_DNA"/>
</dbReference>
<dbReference type="PANTHER" id="PTHR30595:SF6">
    <property type="entry name" value="SCHLAFEN ALBA-2 DOMAIN-CONTAINING PROTEIN"/>
    <property type="match status" value="1"/>
</dbReference>
<reference evidence="1" key="1">
    <citation type="submission" date="2019-02" db="EMBL/GenBank/DDBJ databases">
        <authorList>
            <person name="Gruber-Vodicka R. H."/>
            <person name="Seah K. B. B."/>
        </authorList>
    </citation>
    <scope>NUCLEOTIDE SEQUENCE</scope>
    <source>
        <strain evidence="2">BECK_BY2</strain>
        <strain evidence="1">BECK_BY3</strain>
    </source>
</reference>
<keyword evidence="1" id="KW-0378">Hydrolase</keyword>